<name>A0A1E3PFP1_9ASCO</name>
<dbReference type="Gene3D" id="4.10.240.10">
    <property type="entry name" value="Zn(2)-C6 fungal-type DNA-binding domain"/>
    <property type="match status" value="1"/>
</dbReference>
<proteinExistence type="predicted"/>
<dbReference type="PANTHER" id="PTHR47424:SF3">
    <property type="entry name" value="REGULATORY PROTEIN GAL4"/>
    <property type="match status" value="1"/>
</dbReference>
<evidence type="ECO:0000256" key="6">
    <source>
        <dbReference type="ARBA" id="ARBA00023144"/>
    </source>
</evidence>
<evidence type="ECO:0000256" key="11">
    <source>
        <dbReference type="SAM" id="MobiDB-lite"/>
    </source>
</evidence>
<dbReference type="Pfam" id="PF03902">
    <property type="entry name" value="Gal4_dimer"/>
    <property type="match status" value="1"/>
</dbReference>
<dbReference type="AlphaFoldDB" id="A0A1E3PFP1"/>
<dbReference type="InterPro" id="IPR046347">
    <property type="entry name" value="bZIP_sf"/>
</dbReference>
<dbReference type="Pfam" id="PF00172">
    <property type="entry name" value="Zn_clus"/>
    <property type="match status" value="1"/>
</dbReference>
<dbReference type="SUPFAM" id="SSF57959">
    <property type="entry name" value="Leucine zipper domain"/>
    <property type="match status" value="1"/>
</dbReference>
<dbReference type="GO" id="GO:0006012">
    <property type="term" value="P:galactose metabolic process"/>
    <property type="evidence" value="ECO:0007669"/>
    <property type="project" value="UniProtKB-KW"/>
</dbReference>
<evidence type="ECO:0000256" key="10">
    <source>
        <dbReference type="ARBA" id="ARBA00023277"/>
    </source>
</evidence>
<dbReference type="InterPro" id="IPR036864">
    <property type="entry name" value="Zn2-C6_fun-type_DNA-bd_sf"/>
</dbReference>
<evidence type="ECO:0000256" key="1">
    <source>
        <dbReference type="ARBA" id="ARBA00004123"/>
    </source>
</evidence>
<dbReference type="Proteomes" id="UP000095009">
    <property type="component" value="Unassembled WGS sequence"/>
</dbReference>
<dbReference type="GO" id="GO:0000981">
    <property type="term" value="F:DNA-binding transcription factor activity, RNA polymerase II-specific"/>
    <property type="evidence" value="ECO:0007669"/>
    <property type="project" value="InterPro"/>
</dbReference>
<dbReference type="OrthoDB" id="3364175at2759"/>
<sequence length="165" mass="18169">MSALDVEQACDSCRLRKMKCSKDLPACTKCIKNNRKCVYSPRPIRSPLTRSHLTTVETRLRRLENLVSELLPNTDIDMLLKGANKLRNIKPEDFDDDDDEPGEPEIVETTDVSGDSFTDNGLSQTTAQVAAFPHVNTTNMVANTVPAITTNSISGITPTTDLMVT</sequence>
<dbReference type="InterPro" id="IPR051127">
    <property type="entry name" value="Fungal_SecMet_Regulators"/>
</dbReference>
<feature type="region of interest" description="Disordered" evidence="11">
    <location>
        <begin position="90"/>
        <end position="116"/>
    </location>
</feature>
<keyword evidence="2" id="KW-0479">Metal-binding</keyword>
<keyword evidence="4" id="KW-0805">Transcription regulation</keyword>
<evidence type="ECO:0000256" key="4">
    <source>
        <dbReference type="ARBA" id="ARBA00023015"/>
    </source>
</evidence>
<keyword evidence="8" id="KW-0804">Transcription</keyword>
<organism evidence="13 14">
    <name type="scientific">Nadsonia fulvescens var. elongata DSM 6958</name>
    <dbReference type="NCBI Taxonomy" id="857566"/>
    <lineage>
        <taxon>Eukaryota</taxon>
        <taxon>Fungi</taxon>
        <taxon>Dikarya</taxon>
        <taxon>Ascomycota</taxon>
        <taxon>Saccharomycotina</taxon>
        <taxon>Dipodascomycetes</taxon>
        <taxon>Dipodascales</taxon>
        <taxon>Dipodascales incertae sedis</taxon>
        <taxon>Nadsonia</taxon>
    </lineage>
</organism>
<dbReference type="Gene3D" id="1.20.5.170">
    <property type="match status" value="1"/>
</dbReference>
<dbReference type="CDD" id="cd14654">
    <property type="entry name" value="ZIP_Gal4"/>
    <property type="match status" value="1"/>
</dbReference>
<protein>
    <recommendedName>
        <fullName evidence="12">Zn(2)-C6 fungal-type domain-containing protein</fullName>
    </recommendedName>
</protein>
<dbReference type="PROSITE" id="PS50048">
    <property type="entry name" value="ZN2_CY6_FUNGAL_2"/>
    <property type="match status" value="1"/>
</dbReference>
<feature type="domain" description="Zn(2)-C6 fungal-type" evidence="12">
    <location>
        <begin position="9"/>
        <end position="39"/>
    </location>
</feature>
<evidence type="ECO:0000256" key="3">
    <source>
        <dbReference type="ARBA" id="ARBA00022833"/>
    </source>
</evidence>
<dbReference type="SMART" id="SM00066">
    <property type="entry name" value="GAL4"/>
    <property type="match status" value="1"/>
</dbReference>
<dbReference type="GO" id="GO:0000978">
    <property type="term" value="F:RNA polymerase II cis-regulatory region sequence-specific DNA binding"/>
    <property type="evidence" value="ECO:0007669"/>
    <property type="project" value="TreeGrafter"/>
</dbReference>
<dbReference type="STRING" id="857566.A0A1E3PFP1"/>
<dbReference type="PANTHER" id="PTHR47424">
    <property type="entry name" value="REGULATORY PROTEIN GAL4"/>
    <property type="match status" value="1"/>
</dbReference>
<evidence type="ECO:0000313" key="14">
    <source>
        <dbReference type="Proteomes" id="UP000095009"/>
    </source>
</evidence>
<dbReference type="PROSITE" id="PS00463">
    <property type="entry name" value="ZN2_CY6_FUNGAL_1"/>
    <property type="match status" value="1"/>
</dbReference>
<dbReference type="InterPro" id="IPR001138">
    <property type="entry name" value="Zn2Cys6_DnaBD"/>
</dbReference>
<evidence type="ECO:0000259" key="12">
    <source>
        <dbReference type="PROSITE" id="PS50048"/>
    </source>
</evidence>
<keyword evidence="14" id="KW-1185">Reference proteome</keyword>
<gene>
    <name evidence="13" type="ORF">NADFUDRAFT_36771</name>
</gene>
<evidence type="ECO:0000256" key="9">
    <source>
        <dbReference type="ARBA" id="ARBA00023242"/>
    </source>
</evidence>
<dbReference type="InterPro" id="IPR005600">
    <property type="entry name" value="Gal4_dimer_dom"/>
</dbReference>
<dbReference type="GO" id="GO:0005634">
    <property type="term" value="C:nucleus"/>
    <property type="evidence" value="ECO:0007669"/>
    <property type="project" value="UniProtKB-SubCell"/>
</dbReference>
<feature type="compositionally biased region" description="Acidic residues" evidence="11">
    <location>
        <begin position="93"/>
        <end position="108"/>
    </location>
</feature>
<evidence type="ECO:0000256" key="8">
    <source>
        <dbReference type="ARBA" id="ARBA00023163"/>
    </source>
</evidence>
<keyword evidence="3" id="KW-0862">Zinc</keyword>
<dbReference type="GO" id="GO:0000435">
    <property type="term" value="P:positive regulation of transcription from RNA polymerase II promoter by galactose"/>
    <property type="evidence" value="ECO:0007669"/>
    <property type="project" value="TreeGrafter"/>
</dbReference>
<evidence type="ECO:0000313" key="13">
    <source>
        <dbReference type="EMBL" id="ODQ64233.1"/>
    </source>
</evidence>
<keyword evidence="5" id="KW-0238">DNA-binding</keyword>
<comment type="subcellular location">
    <subcellularLocation>
        <location evidence="1">Nucleus</location>
    </subcellularLocation>
</comment>
<accession>A0A1E3PFP1</accession>
<feature type="non-terminal residue" evidence="13">
    <location>
        <position position="165"/>
    </location>
</feature>
<evidence type="ECO:0000256" key="7">
    <source>
        <dbReference type="ARBA" id="ARBA00023159"/>
    </source>
</evidence>
<keyword evidence="9" id="KW-0539">Nucleus</keyword>
<dbReference type="GO" id="GO:0008270">
    <property type="term" value="F:zinc ion binding"/>
    <property type="evidence" value="ECO:0007669"/>
    <property type="project" value="InterPro"/>
</dbReference>
<keyword evidence="7" id="KW-0010">Activator</keyword>
<dbReference type="FunFam" id="4.10.240.10:FF:000009">
    <property type="entry name" value="C6 transcription factor (Gal4)"/>
    <property type="match status" value="1"/>
</dbReference>
<dbReference type="SUPFAM" id="SSF57701">
    <property type="entry name" value="Zn2/Cys6 DNA-binding domain"/>
    <property type="match status" value="1"/>
</dbReference>
<evidence type="ECO:0000256" key="2">
    <source>
        <dbReference type="ARBA" id="ARBA00022723"/>
    </source>
</evidence>
<keyword evidence="10" id="KW-0119">Carbohydrate metabolism</keyword>
<reference evidence="13 14" key="1">
    <citation type="journal article" date="2016" name="Proc. Natl. Acad. Sci. U.S.A.">
        <title>Comparative genomics of biotechnologically important yeasts.</title>
        <authorList>
            <person name="Riley R."/>
            <person name="Haridas S."/>
            <person name="Wolfe K.H."/>
            <person name="Lopes M.R."/>
            <person name="Hittinger C.T."/>
            <person name="Goeker M."/>
            <person name="Salamov A.A."/>
            <person name="Wisecaver J.H."/>
            <person name="Long T.M."/>
            <person name="Calvey C.H."/>
            <person name="Aerts A.L."/>
            <person name="Barry K.W."/>
            <person name="Choi C."/>
            <person name="Clum A."/>
            <person name="Coughlan A.Y."/>
            <person name="Deshpande S."/>
            <person name="Douglass A.P."/>
            <person name="Hanson S.J."/>
            <person name="Klenk H.-P."/>
            <person name="LaButti K.M."/>
            <person name="Lapidus A."/>
            <person name="Lindquist E.A."/>
            <person name="Lipzen A.M."/>
            <person name="Meier-Kolthoff J.P."/>
            <person name="Ohm R.A."/>
            <person name="Otillar R.P."/>
            <person name="Pangilinan J.L."/>
            <person name="Peng Y."/>
            <person name="Rokas A."/>
            <person name="Rosa C.A."/>
            <person name="Scheuner C."/>
            <person name="Sibirny A.A."/>
            <person name="Slot J.C."/>
            <person name="Stielow J.B."/>
            <person name="Sun H."/>
            <person name="Kurtzman C.P."/>
            <person name="Blackwell M."/>
            <person name="Grigoriev I.V."/>
            <person name="Jeffries T.W."/>
        </authorList>
    </citation>
    <scope>NUCLEOTIDE SEQUENCE [LARGE SCALE GENOMIC DNA]</scope>
    <source>
        <strain evidence="13 14">DSM 6958</strain>
    </source>
</reference>
<dbReference type="CDD" id="cd00067">
    <property type="entry name" value="GAL4"/>
    <property type="match status" value="1"/>
</dbReference>
<dbReference type="EMBL" id="KV454412">
    <property type="protein sequence ID" value="ODQ64233.1"/>
    <property type="molecule type" value="Genomic_DNA"/>
</dbReference>
<keyword evidence="6" id="KW-0299">Galactose metabolism</keyword>
<evidence type="ECO:0000256" key="5">
    <source>
        <dbReference type="ARBA" id="ARBA00023125"/>
    </source>
</evidence>